<evidence type="ECO:0000313" key="4">
    <source>
        <dbReference type="EMBL" id="KAE9079040.1"/>
    </source>
</evidence>
<keyword evidence="10" id="KW-1185">Reference proteome</keyword>
<evidence type="ECO:0000313" key="11">
    <source>
        <dbReference type="Proteomes" id="UP000437068"/>
    </source>
</evidence>
<dbReference type="EMBL" id="QXFX01002252">
    <property type="protein sequence ID" value="KAE9078984.1"/>
    <property type="molecule type" value="Genomic_DNA"/>
</dbReference>
<evidence type="ECO:0000313" key="9">
    <source>
        <dbReference type="Proteomes" id="UP000429523"/>
    </source>
</evidence>
<dbReference type="EMBL" id="QXGB01002191">
    <property type="protein sequence ID" value="KAE9180483.1"/>
    <property type="molecule type" value="Genomic_DNA"/>
</dbReference>
<dbReference type="AlphaFoldDB" id="A0A6A3IPW2"/>
<dbReference type="EMBL" id="QXFZ01002252">
    <property type="protein sequence ID" value="KAE9079040.1"/>
    <property type="molecule type" value="Genomic_DNA"/>
</dbReference>
<dbReference type="EMBL" id="QXFW01002142">
    <property type="protein sequence ID" value="KAE8981573.1"/>
    <property type="molecule type" value="Genomic_DNA"/>
</dbReference>
<evidence type="ECO:0000313" key="5">
    <source>
        <dbReference type="EMBL" id="KAE9100544.1"/>
    </source>
</evidence>
<evidence type="ECO:0000313" key="2">
    <source>
        <dbReference type="EMBL" id="KAE8981573.1"/>
    </source>
</evidence>
<evidence type="ECO:0000313" key="6">
    <source>
        <dbReference type="EMBL" id="KAE9180483.1"/>
    </source>
</evidence>
<dbReference type="Proteomes" id="UP000440732">
    <property type="component" value="Unassembled WGS sequence"/>
</dbReference>
<dbReference type="EMBL" id="QXGD01002270">
    <property type="protein sequence ID" value="KAE9190992.1"/>
    <property type="molecule type" value="Genomic_DNA"/>
</dbReference>
<dbReference type="Proteomes" id="UP000488956">
    <property type="component" value="Unassembled WGS sequence"/>
</dbReference>
<dbReference type="EMBL" id="QXGF01002259">
    <property type="protein sequence ID" value="KAE8925449.1"/>
    <property type="molecule type" value="Genomic_DNA"/>
</dbReference>
<evidence type="ECO:0000313" key="13">
    <source>
        <dbReference type="Proteomes" id="UP000440732"/>
    </source>
</evidence>
<dbReference type="Proteomes" id="UP000429523">
    <property type="component" value="Unassembled WGS sequence"/>
</dbReference>
<evidence type="ECO:0000313" key="10">
    <source>
        <dbReference type="Proteomes" id="UP000433483"/>
    </source>
</evidence>
<dbReference type="Proteomes" id="UP000440367">
    <property type="component" value="Unassembled WGS sequence"/>
</dbReference>
<name>A0A6A3IPW2_9STRA</name>
<evidence type="ECO:0000313" key="7">
    <source>
        <dbReference type="EMBL" id="KAE9190992.1"/>
    </source>
</evidence>
<proteinExistence type="predicted"/>
<dbReference type="OrthoDB" id="129639at2759"/>
<evidence type="ECO:0000313" key="16">
    <source>
        <dbReference type="Proteomes" id="UP000488956"/>
    </source>
</evidence>
<dbReference type="Proteomes" id="UP000433483">
    <property type="component" value="Unassembled WGS sequence"/>
</dbReference>
<evidence type="ECO:0000313" key="14">
    <source>
        <dbReference type="Proteomes" id="UP000441208"/>
    </source>
</evidence>
<evidence type="ECO:0000313" key="12">
    <source>
        <dbReference type="Proteomes" id="UP000440367"/>
    </source>
</evidence>
<comment type="caution">
    <text evidence="2">The sequence shown here is derived from an EMBL/GenBank/DDBJ whole genome shotgun (WGS) entry which is preliminary data.</text>
</comment>
<dbReference type="EMBL" id="QXGA01002284">
    <property type="protein sequence ID" value="KAE9100544.1"/>
    <property type="molecule type" value="Genomic_DNA"/>
</dbReference>
<evidence type="ECO:0000313" key="3">
    <source>
        <dbReference type="EMBL" id="KAE9078984.1"/>
    </source>
</evidence>
<gene>
    <name evidence="8" type="ORF">PF001_g22820</name>
    <name evidence="7" type="ORF">PF002_g24622</name>
    <name evidence="6" type="ORF">PF005_g23254</name>
    <name evidence="5" type="ORF">PF006_g22877</name>
    <name evidence="4" type="ORF">PF007_g23610</name>
    <name evidence="1" type="ORF">PF009_g24343</name>
    <name evidence="3" type="ORF">PF010_g22930</name>
    <name evidence="2" type="ORF">PF011_g21964</name>
</gene>
<accession>A0A6A3IPW2</accession>
<evidence type="ECO:0000313" key="15">
    <source>
        <dbReference type="Proteomes" id="UP000460718"/>
    </source>
</evidence>
<sequence>MILQKCPNLEELVYSGEDEVMEVRMNFSEYRARNLPVPQIRCSRVAVDPLFPALVNPSDSFSTCVGRLRVRMDIIGLFVENLDALLHILDVNQRMEYLDIVVADNSPKYAAEFQKHHLKPIDRALNFPLDSKLAFLSVLSSTKIGAAAGQKKRKRRAAQGFSLHGQLDQQLLSDIFAFAAPRVLREVYFHLFRDVLNILRFKIDPFNLQTQTSNAMKDLQSRGV</sequence>
<organism evidence="2 15">
    <name type="scientific">Phytophthora fragariae</name>
    <dbReference type="NCBI Taxonomy" id="53985"/>
    <lineage>
        <taxon>Eukaryota</taxon>
        <taxon>Sar</taxon>
        <taxon>Stramenopiles</taxon>
        <taxon>Oomycota</taxon>
        <taxon>Peronosporomycetes</taxon>
        <taxon>Peronosporales</taxon>
        <taxon>Peronosporaceae</taxon>
        <taxon>Phytophthora</taxon>
    </lineage>
</organism>
<dbReference type="EMBL" id="QXGE01002252">
    <property type="protein sequence ID" value="KAE9283497.1"/>
    <property type="molecule type" value="Genomic_DNA"/>
</dbReference>
<dbReference type="Proteomes" id="UP000437068">
    <property type="component" value="Unassembled WGS sequence"/>
</dbReference>
<dbReference type="Proteomes" id="UP000441208">
    <property type="component" value="Unassembled WGS sequence"/>
</dbReference>
<reference evidence="15 16" key="1">
    <citation type="submission" date="2018-09" db="EMBL/GenBank/DDBJ databases">
        <title>Genomic investigation of the strawberry pathogen Phytophthora fragariae indicates pathogenicity is determined by transcriptional variation in three key races.</title>
        <authorList>
            <person name="Adams T.M."/>
            <person name="Armitage A.D."/>
            <person name="Sobczyk M.K."/>
            <person name="Bates H.J."/>
            <person name="Dunwell J.M."/>
            <person name="Nellist C.F."/>
            <person name="Harrison R.J."/>
        </authorList>
    </citation>
    <scope>NUCLEOTIDE SEQUENCE [LARGE SCALE GENOMIC DNA]</scope>
    <source>
        <strain evidence="8 11">A4</strain>
        <strain evidence="7 12">BC-1</strain>
        <strain evidence="6 10">NOV-27</strain>
        <strain evidence="5 13">NOV-5</strain>
        <strain evidence="4 14">NOV-71</strain>
        <strain evidence="1 9">NOV-9</strain>
        <strain evidence="3 16">ONT-3</strain>
        <strain evidence="2 15">SCRP245</strain>
    </source>
</reference>
<dbReference type="Proteomes" id="UP000460718">
    <property type="component" value="Unassembled WGS sequence"/>
</dbReference>
<protein>
    <submittedName>
        <fullName evidence="2">Uncharacterized protein</fullName>
    </submittedName>
</protein>
<evidence type="ECO:0000313" key="1">
    <source>
        <dbReference type="EMBL" id="KAE8925449.1"/>
    </source>
</evidence>
<evidence type="ECO:0000313" key="8">
    <source>
        <dbReference type="EMBL" id="KAE9283497.1"/>
    </source>
</evidence>